<name>A0A9D4PAA1_RHISA</name>
<feature type="region of interest" description="Disordered" evidence="1">
    <location>
        <begin position="42"/>
        <end position="61"/>
    </location>
</feature>
<organism evidence="2 3">
    <name type="scientific">Rhipicephalus sanguineus</name>
    <name type="common">Brown dog tick</name>
    <name type="synonym">Ixodes sanguineus</name>
    <dbReference type="NCBI Taxonomy" id="34632"/>
    <lineage>
        <taxon>Eukaryota</taxon>
        <taxon>Metazoa</taxon>
        <taxon>Ecdysozoa</taxon>
        <taxon>Arthropoda</taxon>
        <taxon>Chelicerata</taxon>
        <taxon>Arachnida</taxon>
        <taxon>Acari</taxon>
        <taxon>Parasitiformes</taxon>
        <taxon>Ixodida</taxon>
        <taxon>Ixodoidea</taxon>
        <taxon>Ixodidae</taxon>
        <taxon>Rhipicephalinae</taxon>
        <taxon>Rhipicephalus</taxon>
        <taxon>Rhipicephalus</taxon>
    </lineage>
</organism>
<keyword evidence="3" id="KW-1185">Reference proteome</keyword>
<dbReference type="EMBL" id="JABSTV010001493">
    <property type="protein sequence ID" value="KAH7932433.1"/>
    <property type="molecule type" value="Genomic_DNA"/>
</dbReference>
<feature type="compositionally biased region" description="Basic and acidic residues" evidence="1">
    <location>
        <begin position="1"/>
        <end position="17"/>
    </location>
</feature>
<evidence type="ECO:0000256" key="1">
    <source>
        <dbReference type="SAM" id="MobiDB-lite"/>
    </source>
</evidence>
<accession>A0A9D4PAA1</accession>
<comment type="caution">
    <text evidence="2">The sequence shown here is derived from an EMBL/GenBank/DDBJ whole genome shotgun (WGS) entry which is preliminary data.</text>
</comment>
<dbReference type="Proteomes" id="UP000821837">
    <property type="component" value="Unassembled WGS sequence"/>
</dbReference>
<protein>
    <submittedName>
        <fullName evidence="2">Uncharacterized protein</fullName>
    </submittedName>
</protein>
<proteinExistence type="predicted"/>
<feature type="region of interest" description="Disordered" evidence="1">
    <location>
        <begin position="1"/>
        <end position="27"/>
    </location>
</feature>
<evidence type="ECO:0000313" key="2">
    <source>
        <dbReference type="EMBL" id="KAH7932433.1"/>
    </source>
</evidence>
<feature type="region of interest" description="Disordered" evidence="1">
    <location>
        <begin position="200"/>
        <end position="225"/>
    </location>
</feature>
<dbReference type="AlphaFoldDB" id="A0A9D4PAA1"/>
<sequence>MRDKKKGDKKKCEKRPEGPCADSSAERKRRGLSVFYDSFRRSRSKEAAADDSTWKSSESFPYAHKPEQVAGGLCPLSASYDIVALPAGYRAGAPLAARQGKQLIANKRRSLAWDRLSLSLVSSKQIEAAETAMLRRKYSLDLAMDEEDVPKAMKALASACDVSGGVATLPRLKKSQEDLTKRSWLDLRAALQRKISNRLRRSPSLPAMEGGRSLLIPDDDDVSWA</sequence>
<reference evidence="2" key="1">
    <citation type="journal article" date="2020" name="Cell">
        <title>Large-Scale Comparative Analyses of Tick Genomes Elucidate Their Genetic Diversity and Vector Capacities.</title>
        <authorList>
            <consortium name="Tick Genome and Microbiome Consortium (TIGMIC)"/>
            <person name="Jia N."/>
            <person name="Wang J."/>
            <person name="Shi W."/>
            <person name="Du L."/>
            <person name="Sun Y."/>
            <person name="Zhan W."/>
            <person name="Jiang J.F."/>
            <person name="Wang Q."/>
            <person name="Zhang B."/>
            <person name="Ji P."/>
            <person name="Bell-Sakyi L."/>
            <person name="Cui X.M."/>
            <person name="Yuan T.T."/>
            <person name="Jiang B.G."/>
            <person name="Yang W.F."/>
            <person name="Lam T.T."/>
            <person name="Chang Q.C."/>
            <person name="Ding S.J."/>
            <person name="Wang X.J."/>
            <person name="Zhu J.G."/>
            <person name="Ruan X.D."/>
            <person name="Zhao L."/>
            <person name="Wei J.T."/>
            <person name="Ye R.Z."/>
            <person name="Que T.C."/>
            <person name="Du C.H."/>
            <person name="Zhou Y.H."/>
            <person name="Cheng J.X."/>
            <person name="Dai P.F."/>
            <person name="Guo W.B."/>
            <person name="Han X.H."/>
            <person name="Huang E.J."/>
            <person name="Li L.F."/>
            <person name="Wei W."/>
            <person name="Gao Y.C."/>
            <person name="Liu J.Z."/>
            <person name="Shao H.Z."/>
            <person name="Wang X."/>
            <person name="Wang C.C."/>
            <person name="Yang T.C."/>
            <person name="Huo Q.B."/>
            <person name="Li W."/>
            <person name="Chen H.Y."/>
            <person name="Chen S.E."/>
            <person name="Zhou L.G."/>
            <person name="Ni X.B."/>
            <person name="Tian J.H."/>
            <person name="Sheng Y."/>
            <person name="Liu T."/>
            <person name="Pan Y.S."/>
            <person name="Xia L.Y."/>
            <person name="Li J."/>
            <person name="Zhao F."/>
            <person name="Cao W.C."/>
        </authorList>
    </citation>
    <scope>NUCLEOTIDE SEQUENCE</scope>
    <source>
        <strain evidence="2">Rsan-2018</strain>
    </source>
</reference>
<reference evidence="2" key="2">
    <citation type="submission" date="2021-09" db="EMBL/GenBank/DDBJ databases">
        <authorList>
            <person name="Jia N."/>
            <person name="Wang J."/>
            <person name="Shi W."/>
            <person name="Du L."/>
            <person name="Sun Y."/>
            <person name="Zhan W."/>
            <person name="Jiang J."/>
            <person name="Wang Q."/>
            <person name="Zhang B."/>
            <person name="Ji P."/>
            <person name="Sakyi L.B."/>
            <person name="Cui X."/>
            <person name="Yuan T."/>
            <person name="Jiang B."/>
            <person name="Yang W."/>
            <person name="Lam T.T.-Y."/>
            <person name="Chang Q."/>
            <person name="Ding S."/>
            <person name="Wang X."/>
            <person name="Zhu J."/>
            <person name="Ruan X."/>
            <person name="Zhao L."/>
            <person name="Wei J."/>
            <person name="Que T."/>
            <person name="Du C."/>
            <person name="Cheng J."/>
            <person name="Dai P."/>
            <person name="Han X."/>
            <person name="Huang E."/>
            <person name="Gao Y."/>
            <person name="Liu J."/>
            <person name="Shao H."/>
            <person name="Ye R."/>
            <person name="Li L."/>
            <person name="Wei W."/>
            <person name="Wang X."/>
            <person name="Wang C."/>
            <person name="Huo Q."/>
            <person name="Li W."/>
            <person name="Guo W."/>
            <person name="Chen H."/>
            <person name="Chen S."/>
            <person name="Zhou L."/>
            <person name="Zhou L."/>
            <person name="Ni X."/>
            <person name="Tian J."/>
            <person name="Zhou Y."/>
            <person name="Sheng Y."/>
            <person name="Liu T."/>
            <person name="Pan Y."/>
            <person name="Xia L."/>
            <person name="Li J."/>
            <person name="Zhao F."/>
            <person name="Cao W."/>
        </authorList>
    </citation>
    <scope>NUCLEOTIDE SEQUENCE</scope>
    <source>
        <strain evidence="2">Rsan-2018</strain>
        <tissue evidence="2">Larvae</tissue>
    </source>
</reference>
<gene>
    <name evidence="2" type="ORF">HPB52_024561</name>
</gene>
<evidence type="ECO:0000313" key="3">
    <source>
        <dbReference type="Proteomes" id="UP000821837"/>
    </source>
</evidence>